<sequence length="170" mass="18820">MNAIMDCLVVPLQEKLEDWKKTVVNLDKDHAKGERALSFLVAFSMAQDKQDTLRHWCNVSLTSDVNRLHLSRQSSRELTILPLLHTMSAPFRGVPRVNWRLVESGGDEAELCKEEGCTHNSFFLNTASYYPFGGREGVCAYFSGSGLPSPNGLKPTGAASDAIEFQVDDA</sequence>
<protein>
    <submittedName>
        <fullName evidence="1">(California timema) hypothetical protein</fullName>
    </submittedName>
</protein>
<gene>
    <name evidence="1" type="ORF">TCMB3V08_LOCUS2812</name>
</gene>
<organism evidence="1">
    <name type="scientific">Timema californicum</name>
    <name type="common">California timema</name>
    <name type="synonym">Walking stick</name>
    <dbReference type="NCBI Taxonomy" id="61474"/>
    <lineage>
        <taxon>Eukaryota</taxon>
        <taxon>Metazoa</taxon>
        <taxon>Ecdysozoa</taxon>
        <taxon>Arthropoda</taxon>
        <taxon>Hexapoda</taxon>
        <taxon>Insecta</taxon>
        <taxon>Pterygota</taxon>
        <taxon>Neoptera</taxon>
        <taxon>Polyneoptera</taxon>
        <taxon>Phasmatodea</taxon>
        <taxon>Timematodea</taxon>
        <taxon>Timematoidea</taxon>
        <taxon>Timematidae</taxon>
        <taxon>Timema</taxon>
    </lineage>
</organism>
<proteinExistence type="predicted"/>
<reference evidence="1" key="1">
    <citation type="submission" date="2020-11" db="EMBL/GenBank/DDBJ databases">
        <authorList>
            <person name="Tran Van P."/>
        </authorList>
    </citation>
    <scope>NUCLEOTIDE SEQUENCE</scope>
</reference>
<name>A0A7R9J013_TIMCA</name>
<dbReference type="InterPro" id="IPR027267">
    <property type="entry name" value="AH/BAR_dom_sf"/>
</dbReference>
<dbReference type="AlphaFoldDB" id="A0A7R9J013"/>
<dbReference type="EMBL" id="OE179912">
    <property type="protein sequence ID" value="CAD7570100.1"/>
    <property type="molecule type" value="Genomic_DNA"/>
</dbReference>
<dbReference type="Gene3D" id="1.20.1270.60">
    <property type="entry name" value="Arfaptin homology (AH) domain/BAR domain"/>
    <property type="match status" value="1"/>
</dbReference>
<dbReference type="SUPFAM" id="SSF103657">
    <property type="entry name" value="BAR/IMD domain-like"/>
    <property type="match status" value="1"/>
</dbReference>
<evidence type="ECO:0000313" key="1">
    <source>
        <dbReference type="EMBL" id="CAD7570100.1"/>
    </source>
</evidence>
<accession>A0A7R9J013</accession>